<name>A0A915I917_ROMCU</name>
<protein>
    <submittedName>
        <fullName evidence="2">Uncharacterized protein</fullName>
    </submittedName>
</protein>
<accession>A0A915I917</accession>
<dbReference type="Proteomes" id="UP000887565">
    <property type="component" value="Unplaced"/>
</dbReference>
<evidence type="ECO:0000313" key="2">
    <source>
        <dbReference type="WBParaSite" id="nRc.2.0.1.t10258-RA"/>
    </source>
</evidence>
<proteinExistence type="predicted"/>
<organism evidence="1 2">
    <name type="scientific">Romanomermis culicivorax</name>
    <name type="common">Nematode worm</name>
    <dbReference type="NCBI Taxonomy" id="13658"/>
    <lineage>
        <taxon>Eukaryota</taxon>
        <taxon>Metazoa</taxon>
        <taxon>Ecdysozoa</taxon>
        <taxon>Nematoda</taxon>
        <taxon>Enoplea</taxon>
        <taxon>Dorylaimia</taxon>
        <taxon>Mermithida</taxon>
        <taxon>Mermithoidea</taxon>
        <taxon>Mermithidae</taxon>
        <taxon>Romanomermis</taxon>
    </lineage>
</organism>
<evidence type="ECO:0000313" key="1">
    <source>
        <dbReference type="Proteomes" id="UP000887565"/>
    </source>
</evidence>
<dbReference type="WBParaSite" id="nRc.2.0.1.t10258-RA">
    <property type="protein sequence ID" value="nRc.2.0.1.t10258-RA"/>
    <property type="gene ID" value="nRc.2.0.1.g10258"/>
</dbReference>
<sequence>MWLLLKIGVPKLKKENVSNLFCIEETKPTQCIYIVIVAENLRVDPKV</sequence>
<dbReference type="AlphaFoldDB" id="A0A915I917"/>
<reference evidence="2" key="1">
    <citation type="submission" date="2022-11" db="UniProtKB">
        <authorList>
            <consortium name="WormBaseParasite"/>
        </authorList>
    </citation>
    <scope>IDENTIFICATION</scope>
</reference>
<keyword evidence="1" id="KW-1185">Reference proteome</keyword>